<dbReference type="InParanoid" id="K3YM03"/>
<dbReference type="InterPro" id="IPR036047">
    <property type="entry name" value="F-box-like_dom_sf"/>
</dbReference>
<feature type="domain" description="F-box" evidence="1">
    <location>
        <begin position="30"/>
        <end position="59"/>
    </location>
</feature>
<dbReference type="Gramene" id="KQL01495">
    <property type="protein sequence ID" value="KQL01495"/>
    <property type="gene ID" value="SETIT_015279mg"/>
</dbReference>
<dbReference type="SUPFAM" id="SSF52047">
    <property type="entry name" value="RNI-like"/>
    <property type="match status" value="1"/>
</dbReference>
<proteinExistence type="predicted"/>
<organism evidence="3 4">
    <name type="scientific">Setaria italica</name>
    <name type="common">Foxtail millet</name>
    <name type="synonym">Panicum italicum</name>
    <dbReference type="NCBI Taxonomy" id="4555"/>
    <lineage>
        <taxon>Eukaryota</taxon>
        <taxon>Viridiplantae</taxon>
        <taxon>Streptophyta</taxon>
        <taxon>Embryophyta</taxon>
        <taxon>Tracheophyta</taxon>
        <taxon>Spermatophyta</taxon>
        <taxon>Magnoliopsida</taxon>
        <taxon>Liliopsida</taxon>
        <taxon>Poales</taxon>
        <taxon>Poaceae</taxon>
        <taxon>PACMAD clade</taxon>
        <taxon>Panicoideae</taxon>
        <taxon>Panicodae</taxon>
        <taxon>Paniceae</taxon>
        <taxon>Cenchrinae</taxon>
        <taxon>Setaria</taxon>
    </lineage>
</organism>
<evidence type="ECO:0008006" key="5">
    <source>
        <dbReference type="Google" id="ProtNLM"/>
    </source>
</evidence>
<sequence>MTNDLIRQERNADEARGKAIHETRRQYVQFEDLPLDVLYSIVSRLPPKEYARTSVLSSSLVCNCNTDDVHLHTDEFIHKVNAVLQKHQDMVVETLEINDGSISRLQHMQLSFVYLKLPLQFKGFPNLKKLYIQVVHASRKDLEHVLSHCCKLEWLRIDRCNINDELTVDGPLPHLLYLYVENCKLTEIKFHAVNLATFKYEGAFIPIDLSHSSKLQNAYFRLNEAVFQHALISLLKGLPNVQNLTLRILWQHLEKHWLWDSPLKFSNLRHLQLFMFSYSEHVDKILYLVSFLRATPFIEKLDVHVRFKAARGQVELLLHVVENAPALEGITVDTKQRKPPFEEARRIAKESLSTISLPQNARLCVI</sequence>
<reference evidence="4" key="1">
    <citation type="journal article" date="2012" name="Nat. Biotechnol.">
        <title>Reference genome sequence of the model plant Setaria.</title>
        <authorList>
            <person name="Bennetzen J.L."/>
            <person name="Schmutz J."/>
            <person name="Wang H."/>
            <person name="Percifield R."/>
            <person name="Hawkins J."/>
            <person name="Pontaroli A.C."/>
            <person name="Estep M."/>
            <person name="Feng L."/>
            <person name="Vaughn J.N."/>
            <person name="Grimwood J."/>
            <person name="Jenkins J."/>
            <person name="Barry K."/>
            <person name="Lindquist E."/>
            <person name="Hellsten U."/>
            <person name="Deshpande S."/>
            <person name="Wang X."/>
            <person name="Wu X."/>
            <person name="Mitros T."/>
            <person name="Triplett J."/>
            <person name="Yang X."/>
            <person name="Ye C.Y."/>
            <person name="Mauro-Herrera M."/>
            <person name="Wang L."/>
            <person name="Li P."/>
            <person name="Sharma M."/>
            <person name="Sharma R."/>
            <person name="Ronald P.C."/>
            <person name="Panaud O."/>
            <person name="Kellogg E.A."/>
            <person name="Brutnell T.P."/>
            <person name="Doust A.N."/>
            <person name="Tuskan G.A."/>
            <person name="Rokhsar D."/>
            <person name="Devos K.M."/>
        </authorList>
    </citation>
    <scope>NUCLEOTIDE SEQUENCE [LARGE SCALE GENOMIC DNA]</scope>
    <source>
        <strain evidence="4">cv. Yugu1</strain>
    </source>
</reference>
<name>K3YM03_SETIT</name>
<dbReference type="Pfam" id="PF00646">
    <property type="entry name" value="F-box"/>
    <property type="match status" value="1"/>
</dbReference>
<dbReference type="Gene3D" id="3.80.10.10">
    <property type="entry name" value="Ribonuclease Inhibitor"/>
    <property type="match status" value="1"/>
</dbReference>
<dbReference type="InterPro" id="IPR053772">
    <property type="entry name" value="At1g61320/At1g61330-like"/>
</dbReference>
<dbReference type="InterPro" id="IPR032675">
    <property type="entry name" value="LRR_dom_sf"/>
</dbReference>
<reference evidence="3" key="2">
    <citation type="submission" date="2018-08" db="UniProtKB">
        <authorList>
            <consortium name="EnsemblPlants"/>
        </authorList>
    </citation>
    <scope>IDENTIFICATION</scope>
    <source>
        <strain evidence="3">Yugu1</strain>
    </source>
</reference>
<dbReference type="eggNOG" id="ENOG502RYMX">
    <property type="taxonomic scope" value="Eukaryota"/>
</dbReference>
<protein>
    <recommendedName>
        <fullName evidence="5">F-box domain-containing protein</fullName>
    </recommendedName>
</protein>
<accession>K3YM03</accession>
<dbReference type="Proteomes" id="UP000004995">
    <property type="component" value="Unassembled WGS sequence"/>
</dbReference>
<dbReference type="Pfam" id="PF23622">
    <property type="entry name" value="LRR_At1g61320_AtMIF1"/>
    <property type="match status" value="1"/>
</dbReference>
<dbReference type="EnsemblPlants" id="KQL01495">
    <property type="protein sequence ID" value="KQL01495"/>
    <property type="gene ID" value="SETIT_015279mg"/>
</dbReference>
<dbReference type="EMBL" id="AGNK02003746">
    <property type="status" value="NOT_ANNOTATED_CDS"/>
    <property type="molecule type" value="Genomic_DNA"/>
</dbReference>
<evidence type="ECO:0000259" key="2">
    <source>
        <dbReference type="Pfam" id="PF23622"/>
    </source>
</evidence>
<dbReference type="STRING" id="4555.K3YM03"/>
<dbReference type="AlphaFoldDB" id="K3YM03"/>
<evidence type="ECO:0000313" key="3">
    <source>
        <dbReference type="EnsemblPlants" id="KQL01495"/>
    </source>
</evidence>
<dbReference type="OMA" id="PLCEYTH"/>
<dbReference type="PANTHER" id="PTHR34145:SF57">
    <property type="entry name" value="F-BOX DOMAIN-CONTAINING PROTEIN"/>
    <property type="match status" value="1"/>
</dbReference>
<feature type="domain" description="At1g61320/AtMIF1 LRR" evidence="2">
    <location>
        <begin position="98"/>
        <end position="306"/>
    </location>
</feature>
<dbReference type="InterPro" id="IPR055357">
    <property type="entry name" value="LRR_At1g61320_AtMIF1"/>
</dbReference>
<dbReference type="InterPro" id="IPR001810">
    <property type="entry name" value="F-box_dom"/>
</dbReference>
<dbReference type="HOGENOM" id="CLU_010721_3_6_1"/>
<keyword evidence="4" id="KW-1185">Reference proteome</keyword>
<evidence type="ECO:0000313" key="4">
    <source>
        <dbReference type="Proteomes" id="UP000004995"/>
    </source>
</evidence>
<dbReference type="SUPFAM" id="SSF81383">
    <property type="entry name" value="F-box domain"/>
    <property type="match status" value="1"/>
</dbReference>
<dbReference type="PANTHER" id="PTHR34145">
    <property type="entry name" value="OS02G0105600 PROTEIN"/>
    <property type="match status" value="1"/>
</dbReference>
<evidence type="ECO:0000259" key="1">
    <source>
        <dbReference type="Pfam" id="PF00646"/>
    </source>
</evidence>